<dbReference type="PROSITE" id="PS00688">
    <property type="entry name" value="SIGMA54_INTERACT_3"/>
    <property type="match status" value="1"/>
</dbReference>
<reference evidence="8" key="1">
    <citation type="submission" date="2018-06" db="EMBL/GenBank/DDBJ databases">
        <authorList>
            <person name="Zhirakovskaya E."/>
        </authorList>
    </citation>
    <scope>NUCLEOTIDE SEQUENCE</scope>
</reference>
<dbReference type="PROSITE" id="PS50045">
    <property type="entry name" value="SIGMA54_INTERACT_4"/>
    <property type="match status" value="1"/>
</dbReference>
<dbReference type="Gene3D" id="3.40.50.300">
    <property type="entry name" value="P-loop containing nucleotide triphosphate hydrolases"/>
    <property type="match status" value="1"/>
</dbReference>
<dbReference type="PROSITE" id="PS50110">
    <property type="entry name" value="RESPONSE_REGULATORY"/>
    <property type="match status" value="1"/>
</dbReference>
<dbReference type="Gene3D" id="1.10.10.60">
    <property type="entry name" value="Homeodomain-like"/>
    <property type="match status" value="1"/>
</dbReference>
<dbReference type="GO" id="GO:0005524">
    <property type="term" value="F:ATP binding"/>
    <property type="evidence" value="ECO:0007669"/>
    <property type="project" value="UniProtKB-KW"/>
</dbReference>
<keyword evidence="1" id="KW-0547">Nucleotide-binding</keyword>
<proteinExistence type="predicted"/>
<evidence type="ECO:0000256" key="5">
    <source>
        <dbReference type="ARBA" id="ARBA00023163"/>
    </source>
</evidence>
<dbReference type="InterPro" id="IPR002078">
    <property type="entry name" value="Sigma_54_int"/>
</dbReference>
<dbReference type="GO" id="GO:0000160">
    <property type="term" value="P:phosphorelay signal transduction system"/>
    <property type="evidence" value="ECO:0007669"/>
    <property type="project" value="InterPro"/>
</dbReference>
<dbReference type="PROSITE" id="PS00676">
    <property type="entry name" value="SIGMA54_INTERACT_2"/>
    <property type="match status" value="1"/>
</dbReference>
<protein>
    <submittedName>
        <fullName evidence="8">Response regulator of zinc sigma-54-dependent two-component system</fullName>
    </submittedName>
</protein>
<dbReference type="InterPro" id="IPR009057">
    <property type="entry name" value="Homeodomain-like_sf"/>
</dbReference>
<sequence length="449" mass="49746">MATTKILVVEDDKNIRTQMKWALASDYEVLLAEDGVEAMEVLVSERPPLVTLDLGLPPNPEGTSEGLKLLGQILGIASDTKVIIVTGNPDRSAALNAISQGAHDFFTKPINIDELKAILKRAHYVHTLEAEYKALQKQVGTGDFDDIIGTSPEMQSVYSSIKKVATADIPVLITGESGTGKELAAKAIHNRSMRKEKPFVPINCGAIPENLMESELFGHEKGAFTGAHAQRKGKVEMADGGTLFLDEIGELAPQLQVKMLRFLQDHKVERVGGRKVMEIDVRVVAATNRDLSQMVSAETFREDLYYRLAVVTIDMPPLRERVGDIELLAKSFLQKFAVNRDLPKQLGKEAMDAVRVHNWPGNVRELENTMRRATLAEGRTVTLEDIGLDTTEEGVQPLDLKEAKDALYRKYIHLAFVKHEGNITKAAEELKISRPTLHSIMRRLGIDLE</sequence>
<dbReference type="EMBL" id="UOGC01000163">
    <property type="protein sequence ID" value="VAX24262.1"/>
    <property type="molecule type" value="Genomic_DNA"/>
</dbReference>
<dbReference type="NCBIfam" id="TIGR02915">
    <property type="entry name" value="PEP_resp_reg"/>
    <property type="match status" value="1"/>
</dbReference>
<evidence type="ECO:0000259" key="6">
    <source>
        <dbReference type="PROSITE" id="PS50045"/>
    </source>
</evidence>
<dbReference type="FunFam" id="3.40.50.300:FF:000006">
    <property type="entry name" value="DNA-binding transcriptional regulator NtrC"/>
    <property type="match status" value="1"/>
</dbReference>
<dbReference type="InterPro" id="IPR027417">
    <property type="entry name" value="P-loop_NTPase"/>
</dbReference>
<dbReference type="SUPFAM" id="SSF52172">
    <property type="entry name" value="CheY-like"/>
    <property type="match status" value="1"/>
</dbReference>
<dbReference type="Pfam" id="PF02954">
    <property type="entry name" value="HTH_8"/>
    <property type="match status" value="1"/>
</dbReference>
<dbReference type="SUPFAM" id="SSF52540">
    <property type="entry name" value="P-loop containing nucleoside triphosphate hydrolases"/>
    <property type="match status" value="1"/>
</dbReference>
<dbReference type="AlphaFoldDB" id="A0A3B1C7Y3"/>
<name>A0A3B1C7Y3_9ZZZZ</name>
<evidence type="ECO:0000256" key="4">
    <source>
        <dbReference type="ARBA" id="ARBA00023125"/>
    </source>
</evidence>
<dbReference type="GO" id="GO:0043565">
    <property type="term" value="F:sequence-specific DNA binding"/>
    <property type="evidence" value="ECO:0007669"/>
    <property type="project" value="InterPro"/>
</dbReference>
<dbReference type="SMART" id="SM00448">
    <property type="entry name" value="REC"/>
    <property type="match status" value="1"/>
</dbReference>
<evidence type="ECO:0000313" key="8">
    <source>
        <dbReference type="EMBL" id="VAX24262.1"/>
    </source>
</evidence>
<dbReference type="InterPro" id="IPR011006">
    <property type="entry name" value="CheY-like_superfamily"/>
</dbReference>
<dbReference type="InterPro" id="IPR025944">
    <property type="entry name" value="Sigma_54_int_dom_CS"/>
</dbReference>
<dbReference type="Pfam" id="PF00158">
    <property type="entry name" value="Sigma54_activat"/>
    <property type="match status" value="1"/>
</dbReference>
<dbReference type="InterPro" id="IPR003593">
    <property type="entry name" value="AAA+_ATPase"/>
</dbReference>
<evidence type="ECO:0000256" key="3">
    <source>
        <dbReference type="ARBA" id="ARBA00023015"/>
    </source>
</evidence>
<dbReference type="Pfam" id="PF00072">
    <property type="entry name" value="Response_reg"/>
    <property type="match status" value="1"/>
</dbReference>
<evidence type="ECO:0000256" key="2">
    <source>
        <dbReference type="ARBA" id="ARBA00022840"/>
    </source>
</evidence>
<gene>
    <name evidence="8" type="ORF">MNBD_NITROSPINAE01-1096</name>
</gene>
<dbReference type="SUPFAM" id="SSF46689">
    <property type="entry name" value="Homeodomain-like"/>
    <property type="match status" value="1"/>
</dbReference>
<keyword evidence="5" id="KW-0804">Transcription</keyword>
<dbReference type="InterPro" id="IPR014264">
    <property type="entry name" value="PEP-CTERM_resp_reg"/>
</dbReference>
<dbReference type="CDD" id="cd00009">
    <property type="entry name" value="AAA"/>
    <property type="match status" value="1"/>
</dbReference>
<organism evidence="8">
    <name type="scientific">hydrothermal vent metagenome</name>
    <dbReference type="NCBI Taxonomy" id="652676"/>
    <lineage>
        <taxon>unclassified sequences</taxon>
        <taxon>metagenomes</taxon>
        <taxon>ecological metagenomes</taxon>
    </lineage>
</organism>
<keyword evidence="3" id="KW-0805">Transcription regulation</keyword>
<feature type="domain" description="Response regulatory" evidence="7">
    <location>
        <begin position="5"/>
        <end position="123"/>
    </location>
</feature>
<keyword evidence="4" id="KW-0238">DNA-binding</keyword>
<dbReference type="Gene3D" id="3.40.50.2300">
    <property type="match status" value="1"/>
</dbReference>
<dbReference type="InterPro" id="IPR058031">
    <property type="entry name" value="AAA_lid_NorR"/>
</dbReference>
<dbReference type="PANTHER" id="PTHR32071">
    <property type="entry name" value="TRANSCRIPTIONAL REGULATORY PROTEIN"/>
    <property type="match status" value="1"/>
</dbReference>
<dbReference type="PANTHER" id="PTHR32071:SF113">
    <property type="entry name" value="ALGINATE BIOSYNTHESIS TRANSCRIPTIONAL REGULATORY PROTEIN ALGB"/>
    <property type="match status" value="1"/>
</dbReference>
<dbReference type="Gene3D" id="1.10.8.60">
    <property type="match status" value="1"/>
</dbReference>
<evidence type="ECO:0000256" key="1">
    <source>
        <dbReference type="ARBA" id="ARBA00022741"/>
    </source>
</evidence>
<dbReference type="SMART" id="SM00382">
    <property type="entry name" value="AAA"/>
    <property type="match status" value="1"/>
</dbReference>
<accession>A0A3B1C7Y3</accession>
<evidence type="ECO:0000259" key="7">
    <source>
        <dbReference type="PROSITE" id="PS50110"/>
    </source>
</evidence>
<dbReference type="InterPro" id="IPR025943">
    <property type="entry name" value="Sigma_54_int_dom_ATP-bd_2"/>
</dbReference>
<dbReference type="InterPro" id="IPR002197">
    <property type="entry name" value="HTH_Fis"/>
</dbReference>
<dbReference type="InterPro" id="IPR001789">
    <property type="entry name" value="Sig_transdc_resp-reg_receiver"/>
</dbReference>
<feature type="domain" description="Sigma-54 factor interaction" evidence="6">
    <location>
        <begin position="147"/>
        <end position="375"/>
    </location>
</feature>
<keyword evidence="2" id="KW-0067">ATP-binding</keyword>
<dbReference type="GO" id="GO:0006355">
    <property type="term" value="P:regulation of DNA-templated transcription"/>
    <property type="evidence" value="ECO:0007669"/>
    <property type="project" value="InterPro"/>
</dbReference>
<dbReference type="Pfam" id="PF25601">
    <property type="entry name" value="AAA_lid_14"/>
    <property type="match status" value="1"/>
</dbReference>